<dbReference type="EMBL" id="CP003107">
    <property type="protein sequence ID" value="AET57500.1"/>
    <property type="molecule type" value="Genomic_DNA"/>
</dbReference>
<dbReference type="AlphaFoldDB" id="G7VT85"/>
<gene>
    <name evidence="1" type="ordered locus">HPL003_03630</name>
</gene>
<dbReference type="Proteomes" id="UP000005876">
    <property type="component" value="Chromosome"/>
</dbReference>
<evidence type="ECO:0000313" key="2">
    <source>
        <dbReference type="Proteomes" id="UP000005876"/>
    </source>
</evidence>
<evidence type="ECO:0000313" key="1">
    <source>
        <dbReference type="EMBL" id="AET57500.1"/>
    </source>
</evidence>
<protein>
    <submittedName>
        <fullName evidence="1">Uncharacterized protein</fullName>
    </submittedName>
</protein>
<organism evidence="1 2">
    <name type="scientific">Paenibacillus terrae (strain HPL-003)</name>
    <dbReference type="NCBI Taxonomy" id="985665"/>
    <lineage>
        <taxon>Bacteria</taxon>
        <taxon>Bacillati</taxon>
        <taxon>Bacillota</taxon>
        <taxon>Bacilli</taxon>
        <taxon>Bacillales</taxon>
        <taxon>Paenibacillaceae</taxon>
        <taxon>Paenibacillus</taxon>
    </lineage>
</organism>
<dbReference type="HOGENOM" id="CLU_2602773_0_0_9"/>
<reference evidence="1 2" key="3">
    <citation type="journal article" date="2012" name="J. Bacteriol.">
        <title>Genome Sequence of Paenibacillus terrae HPL-003, a Xylanase-Producing Bacterium Isolated from Soil Found in Forest Residue.</title>
        <authorList>
            <person name="Shin S.H."/>
            <person name="Kim S."/>
            <person name="Kim J.Y."/>
            <person name="Song H.Y."/>
            <person name="Cho S.J."/>
            <person name="Kim D.R."/>
            <person name="Lee K.I."/>
            <person name="Lim H.K."/>
            <person name="Park N.J."/>
            <person name="Hwang I.T."/>
            <person name="Yang K.S."/>
        </authorList>
    </citation>
    <scope>NUCLEOTIDE SEQUENCE [LARGE SCALE GENOMIC DNA]</scope>
    <source>
        <strain evidence="1 2">HPL-003</strain>
    </source>
</reference>
<accession>G7VT85</accession>
<reference evidence="2" key="1">
    <citation type="submission" date="2011-11" db="EMBL/GenBank/DDBJ databases">
        <title>Complete sequence of Paenibacillus terrae HPL-003.</title>
        <authorList>
            <person name="Shin S.H."/>
            <person name="Kim S."/>
            <person name="Kim J.Y."/>
        </authorList>
    </citation>
    <scope>NUCLEOTIDE SEQUENCE [LARGE SCALE GENOMIC DNA]</scope>
    <source>
        <strain evidence="2">HPL-003</strain>
    </source>
</reference>
<sequence>MISRLKEIFFVGVYDRSNEPFDAVWGEGGRFSAHEIDCRHVPLMFNIMVIIQDMLIFPVRPLSYPRESQRTHGFVSDGT</sequence>
<name>G7VT85_PAETH</name>
<proteinExistence type="predicted"/>
<reference key="2">
    <citation type="submission" date="2011-11" db="EMBL/GenBank/DDBJ databases">
        <authorList>
            <person name="Shin S.H."/>
            <person name="Kim S."/>
            <person name="Kim J.Y."/>
        </authorList>
    </citation>
    <scope>NUCLEOTIDE SEQUENCE</scope>
    <source>
        <strain>HPL-003</strain>
    </source>
</reference>
<dbReference type="KEGG" id="pta:HPL003_03630"/>